<dbReference type="Pfam" id="PF17761">
    <property type="entry name" value="DUF1016_N"/>
    <property type="match status" value="1"/>
</dbReference>
<name>A0A5R8XX39_9BACT</name>
<organism evidence="3 4">
    <name type="scientific">Arcobacter arenosus</name>
    <dbReference type="NCBI Taxonomy" id="2576037"/>
    <lineage>
        <taxon>Bacteria</taxon>
        <taxon>Pseudomonadati</taxon>
        <taxon>Campylobacterota</taxon>
        <taxon>Epsilonproteobacteria</taxon>
        <taxon>Campylobacterales</taxon>
        <taxon>Arcobacteraceae</taxon>
        <taxon>Arcobacter</taxon>
    </lineage>
</organism>
<gene>
    <name evidence="3" type="ORF">FDK22_14735</name>
</gene>
<dbReference type="AlphaFoldDB" id="A0A5R8XX39"/>
<proteinExistence type="predicted"/>
<dbReference type="InterPro" id="IPR041527">
    <property type="entry name" value="YhcG_N"/>
</dbReference>
<feature type="domain" description="YhcG PDDEXK nuclease" evidence="1">
    <location>
        <begin position="174"/>
        <end position="327"/>
    </location>
</feature>
<dbReference type="Gene3D" id="3.40.1350.10">
    <property type="match status" value="1"/>
</dbReference>
<keyword evidence="4" id="KW-1185">Reference proteome</keyword>
<protein>
    <submittedName>
        <fullName evidence="3">DUF1016 domain-containing protein</fullName>
    </submittedName>
</protein>
<dbReference type="RefSeq" id="WP_138153754.1">
    <property type="nucleotide sequence ID" value="NZ_VANU01000008.1"/>
</dbReference>
<comment type="caution">
    <text evidence="3">The sequence shown here is derived from an EMBL/GenBank/DDBJ whole genome shotgun (WGS) entry which is preliminary data.</text>
</comment>
<sequence>MASDILNTKIIEDIRNLLILSRQNLAQTVNSAMVQTYWNIGRIIVEDEQAGEQRAAYGKKQLEFISDKLTTEFGKGFDTRNLRNMRQFYTIYPNWNAVSTKLSWTHYRTLFRIEKDEVRQWYMQESIANNWSARALDRQISSLYYERLISSKEKIPVENEAKEKTKELQLTAKDVLRDPYIFDFLNLPSQSLLETDIEQALIDNLQKFLLELGRGFAFVSRQKRLSVEEQDFYIDLVFYNYKLKCFLLIDLKLGKLTHQDVGQMDTYVRIYDKFEKSEDDNPTIGLILCSEKSQAVAKYSVLNDSKQLFSSKYLPYLPSEEELKQELLRERSILLEDLK</sequence>
<evidence type="ECO:0000259" key="2">
    <source>
        <dbReference type="Pfam" id="PF17761"/>
    </source>
</evidence>
<reference evidence="3 4" key="1">
    <citation type="submission" date="2019-05" db="EMBL/GenBank/DDBJ databases">
        <title>Arcobacter sp. nov., isolated from sea sediment.</title>
        <authorList>
            <person name="Kim W."/>
        </authorList>
    </citation>
    <scope>NUCLEOTIDE SEQUENCE [LARGE SCALE GENOMIC DNA]</scope>
    <source>
        <strain evidence="3 4">CAU 1517</strain>
    </source>
</reference>
<dbReference type="PANTHER" id="PTHR30547">
    <property type="entry name" value="UNCHARACTERIZED PROTEIN YHCG-RELATED"/>
    <property type="match status" value="1"/>
</dbReference>
<dbReference type="Pfam" id="PF06250">
    <property type="entry name" value="YhcG_C"/>
    <property type="match status" value="1"/>
</dbReference>
<dbReference type="InterPro" id="IPR009362">
    <property type="entry name" value="YhcG_C"/>
</dbReference>
<evidence type="ECO:0000313" key="3">
    <source>
        <dbReference type="EMBL" id="TLP35505.1"/>
    </source>
</evidence>
<dbReference type="PANTHER" id="PTHR30547:SF5">
    <property type="entry name" value="NUCLEASE YHCG-RELATED"/>
    <property type="match status" value="1"/>
</dbReference>
<dbReference type="InterPro" id="IPR011856">
    <property type="entry name" value="tRNA_endonuc-like_dom_sf"/>
</dbReference>
<dbReference type="GO" id="GO:0003676">
    <property type="term" value="F:nucleic acid binding"/>
    <property type="evidence" value="ECO:0007669"/>
    <property type="project" value="InterPro"/>
</dbReference>
<feature type="domain" description="YhcG N-terminal" evidence="2">
    <location>
        <begin position="13"/>
        <end position="147"/>
    </location>
</feature>
<evidence type="ECO:0000259" key="1">
    <source>
        <dbReference type="Pfam" id="PF06250"/>
    </source>
</evidence>
<dbReference type="InterPro" id="IPR053148">
    <property type="entry name" value="PD-DEXK-like_domain"/>
</dbReference>
<evidence type="ECO:0000313" key="4">
    <source>
        <dbReference type="Proteomes" id="UP000308901"/>
    </source>
</evidence>
<dbReference type="Proteomes" id="UP000308901">
    <property type="component" value="Unassembled WGS sequence"/>
</dbReference>
<accession>A0A5R8XX39</accession>
<dbReference type="OrthoDB" id="9801263at2"/>
<dbReference type="EMBL" id="VANU01000008">
    <property type="protein sequence ID" value="TLP35505.1"/>
    <property type="molecule type" value="Genomic_DNA"/>
</dbReference>